<dbReference type="InterPro" id="IPR001750">
    <property type="entry name" value="ND/Mrp_TM"/>
</dbReference>
<name>A0RY75_CENSY</name>
<protein>
    <submittedName>
        <fullName evidence="7">NADH-ubiquinone oxidoreductase, subunit N</fullName>
        <ecNumber evidence="7">1.6.5.3</ecNumber>
    </submittedName>
</protein>
<feature type="transmembrane region" description="Helical" evidence="5">
    <location>
        <begin position="373"/>
        <end position="393"/>
    </location>
</feature>
<feature type="transmembrane region" description="Helical" evidence="5">
    <location>
        <begin position="302"/>
        <end position="323"/>
    </location>
</feature>
<dbReference type="GO" id="GO:0042773">
    <property type="term" value="P:ATP synthesis coupled electron transport"/>
    <property type="evidence" value="ECO:0007669"/>
    <property type="project" value="InterPro"/>
</dbReference>
<dbReference type="EMBL" id="DP000238">
    <property type="protein sequence ID" value="ABK78292.1"/>
    <property type="molecule type" value="Genomic_DNA"/>
</dbReference>
<dbReference type="Pfam" id="PF00361">
    <property type="entry name" value="Proton_antipo_M"/>
    <property type="match status" value="1"/>
</dbReference>
<dbReference type="STRING" id="414004.CENSYa_1674"/>
<dbReference type="HOGENOM" id="CLU_007100_1_1_2"/>
<keyword evidence="4 5" id="KW-0472">Membrane</keyword>
<dbReference type="GO" id="GO:0008137">
    <property type="term" value="F:NADH dehydrogenase (ubiquinone) activity"/>
    <property type="evidence" value="ECO:0007669"/>
    <property type="project" value="InterPro"/>
</dbReference>
<feature type="transmembrane region" description="Helical" evidence="5">
    <location>
        <begin position="278"/>
        <end position="295"/>
    </location>
</feature>
<dbReference type="KEGG" id="csy:CENSYa_1674"/>
<evidence type="ECO:0000256" key="2">
    <source>
        <dbReference type="ARBA" id="ARBA00022692"/>
    </source>
</evidence>
<feature type="transmembrane region" description="Helical" evidence="5">
    <location>
        <begin position="413"/>
        <end position="435"/>
    </location>
</feature>
<dbReference type="GO" id="GO:0016491">
    <property type="term" value="F:oxidoreductase activity"/>
    <property type="evidence" value="ECO:0007669"/>
    <property type="project" value="UniProtKB-KW"/>
</dbReference>
<proteinExistence type="inferred from homology"/>
<dbReference type="EnsemblBacteria" id="ABK78292">
    <property type="protein sequence ID" value="ABK78292"/>
    <property type="gene ID" value="CENSYa_1674"/>
</dbReference>
<feature type="transmembrane region" description="Helical" evidence="5">
    <location>
        <begin position="343"/>
        <end position="361"/>
    </location>
</feature>
<organism evidence="7 8">
    <name type="scientific">Cenarchaeum symbiosum (strain A)</name>
    <dbReference type="NCBI Taxonomy" id="414004"/>
    <lineage>
        <taxon>Archaea</taxon>
        <taxon>Nitrososphaerota</taxon>
        <taxon>Candidatus Cenarchaeales</taxon>
        <taxon>Candidatus Cenarchaeaceae</taxon>
        <taxon>Candidatus Cenarchaeum</taxon>
    </lineage>
</organism>
<evidence type="ECO:0000313" key="7">
    <source>
        <dbReference type="EMBL" id="ABK78292.1"/>
    </source>
</evidence>
<feature type="transmembrane region" description="Helical" evidence="5">
    <location>
        <begin position="455"/>
        <end position="472"/>
    </location>
</feature>
<comment type="subcellular location">
    <subcellularLocation>
        <location evidence="1">Membrane</location>
        <topology evidence="1">Multi-pass membrane protein</topology>
    </subcellularLocation>
</comment>
<dbReference type="EC" id="1.6.5.3" evidence="7"/>
<dbReference type="PATRIC" id="fig|414004.10.peg.1529"/>
<feature type="transmembrane region" description="Helical" evidence="5">
    <location>
        <begin position="107"/>
        <end position="125"/>
    </location>
</feature>
<dbReference type="InterPro" id="IPR010096">
    <property type="entry name" value="NADH-Q_OxRdtase_suN/2"/>
</dbReference>
<dbReference type="Proteomes" id="UP000000758">
    <property type="component" value="Chromosome"/>
</dbReference>
<dbReference type="AlphaFoldDB" id="A0RY75"/>
<evidence type="ECO:0000256" key="4">
    <source>
        <dbReference type="ARBA" id="ARBA00023136"/>
    </source>
</evidence>
<dbReference type="GO" id="GO:0016020">
    <property type="term" value="C:membrane"/>
    <property type="evidence" value="ECO:0007669"/>
    <property type="project" value="UniProtKB-SubCell"/>
</dbReference>
<dbReference type="HAMAP" id="MF_00445">
    <property type="entry name" value="NDH1_NuoN_1"/>
    <property type="match status" value="1"/>
</dbReference>
<keyword evidence="3 5" id="KW-1133">Transmembrane helix</keyword>
<feature type="domain" description="NADH:quinone oxidoreductase/Mrp antiporter transmembrane" evidence="6">
    <location>
        <begin position="126"/>
        <end position="411"/>
    </location>
</feature>
<evidence type="ECO:0000259" key="6">
    <source>
        <dbReference type="Pfam" id="PF00361"/>
    </source>
</evidence>
<evidence type="ECO:0000256" key="1">
    <source>
        <dbReference type="ARBA" id="ARBA00004141"/>
    </source>
</evidence>
<feature type="transmembrane region" description="Helical" evidence="5">
    <location>
        <begin position="161"/>
        <end position="184"/>
    </location>
</feature>
<keyword evidence="2 5" id="KW-0812">Transmembrane</keyword>
<keyword evidence="7" id="KW-0560">Oxidoreductase</keyword>
<feature type="transmembrane region" description="Helical" evidence="5">
    <location>
        <begin position="6"/>
        <end position="24"/>
    </location>
</feature>
<feature type="transmembrane region" description="Helical" evidence="5">
    <location>
        <begin position="77"/>
        <end position="100"/>
    </location>
</feature>
<sequence>MIELTSTPIVIMAVLGSVGVLLPLLGMARKDTGSTFYAVIAFGALAASIGYVAYQVITEQVLPAAVFGEDVISDDMFGGFFAIAMLVIAVMTTVGSINYMRKLKHHAVYYSLILLSAIGMILVAYSTDLVMLFVAWELMSIPTYVLAGFNKSNPRSNEAAIKYFLFGALASAVIIYGISIAYGITGSTNIAEVIQGFAVLDAELIPLGLLAVGLFIAGFGFKMGIVPFHMWLPDAYHGSPPPVAALLAAGTKKAGFAATFRVVVMGTVALSIDWTLALGIIAVITMTVGNVAAIMQRDLSRMLAYSSIGHAGYILIGLAVAPFSSVGVSGAMLHILNHAVMKGAAFIAVAGIVAVLATTQLDKLKGLGRRMPITSLGLVISLFALAGIPPLNGFWSKLMLFGGALDAGPVAPWAPWLAIAGVLNSALSLAFYGWIMRKMYFEGEGEKRVSEPRSVVAVMIFSIIFMVGFGVYPEPLIQLAESAAPVLAPGAGIMP</sequence>
<evidence type="ECO:0000313" key="8">
    <source>
        <dbReference type="Proteomes" id="UP000000758"/>
    </source>
</evidence>
<reference evidence="7 8" key="1">
    <citation type="journal article" date="2006" name="Proc. Natl. Acad. Sci. U.S.A.">
        <title>Genomic analysis of the uncultivated marine crenarchaeote Cenarchaeum symbiosum.</title>
        <authorList>
            <person name="Hallam S.J."/>
            <person name="Konstantinidis K.T."/>
            <person name="Putnam N."/>
            <person name="Schleper C."/>
            <person name="Watanabe Y."/>
            <person name="Sugahara J."/>
            <person name="Preston C."/>
            <person name="de la Torre J."/>
            <person name="Richardson P.M."/>
            <person name="DeLong E.F."/>
        </authorList>
    </citation>
    <scope>NUCLEOTIDE SEQUENCE [LARGE SCALE GENOMIC DNA]</scope>
    <source>
        <strain evidence="8">A</strain>
    </source>
</reference>
<evidence type="ECO:0000256" key="3">
    <source>
        <dbReference type="ARBA" id="ARBA00022989"/>
    </source>
</evidence>
<feature type="transmembrane region" description="Helical" evidence="5">
    <location>
        <begin position="204"/>
        <end position="221"/>
    </location>
</feature>
<keyword evidence="8" id="KW-1185">Reference proteome</keyword>
<evidence type="ECO:0000256" key="5">
    <source>
        <dbReference type="SAM" id="Phobius"/>
    </source>
</evidence>
<dbReference type="PANTHER" id="PTHR22773">
    <property type="entry name" value="NADH DEHYDROGENASE"/>
    <property type="match status" value="1"/>
</dbReference>
<feature type="transmembrane region" description="Helical" evidence="5">
    <location>
        <begin position="36"/>
        <end position="57"/>
    </location>
</feature>
<accession>A0RY75</accession>
<gene>
    <name evidence="7" type="ordered locus">CENSYa_1674</name>
</gene>